<dbReference type="SUPFAM" id="SSF49764">
    <property type="entry name" value="HSP20-like chaperones"/>
    <property type="match status" value="1"/>
</dbReference>
<dbReference type="GO" id="GO:0051082">
    <property type="term" value="F:unfolded protein binding"/>
    <property type="evidence" value="ECO:0007669"/>
    <property type="project" value="TreeGrafter"/>
</dbReference>
<dbReference type="InterPro" id="IPR039742">
    <property type="entry name" value="Shq1"/>
</dbReference>
<dbReference type="Pfam" id="PF04925">
    <property type="entry name" value="SHQ1"/>
    <property type="match status" value="1"/>
</dbReference>
<feature type="compositionally biased region" description="Acidic residues" evidence="2">
    <location>
        <begin position="488"/>
        <end position="497"/>
    </location>
</feature>
<gene>
    <name evidence="5" type="primary">shq1</name>
    <name evidence="5" type="ORF">A0H81_04516</name>
</gene>
<dbReference type="OrthoDB" id="73639at2759"/>
<feature type="signal peptide" evidence="3">
    <location>
        <begin position="1"/>
        <end position="25"/>
    </location>
</feature>
<feature type="region of interest" description="Disordered" evidence="2">
    <location>
        <begin position="483"/>
        <end position="505"/>
    </location>
</feature>
<feature type="domain" description="CS" evidence="4">
    <location>
        <begin position="34"/>
        <end position="122"/>
    </location>
</feature>
<name>A0A1C7MFR4_GRIFR</name>
<evidence type="ECO:0000313" key="6">
    <source>
        <dbReference type="Proteomes" id="UP000092993"/>
    </source>
</evidence>
<dbReference type="InterPro" id="IPR048696">
    <property type="entry name" value="SHQ1-like_CS"/>
</dbReference>
<dbReference type="Proteomes" id="UP000092993">
    <property type="component" value="Unassembled WGS sequence"/>
</dbReference>
<evidence type="ECO:0000259" key="4">
    <source>
        <dbReference type="PROSITE" id="PS51203"/>
    </source>
</evidence>
<comment type="similarity">
    <text evidence="1">Belongs to the SHQ1 family.</text>
</comment>
<sequence length="505" mass="56998">MKHSTLLLPTLIRALLAVLCHAVHSQHLASQQLSSGLFESICQTEVSVIVSIYCPSVRASDVEISVDETLFSVHINPYFLRLNFSHALVEDDASSAAYDPGSGYLTVTLTKEVRGQEFKDLDLLAKLLAPRPSQQAHGAPIIEVLDSQDTANDAEDDLVARTQGLSLEQQEILEAAENDWQLPQQLPEPLPALHIRAEHRYGFLDAHAGYFTHVAHTENEVNELGADAEACPPDERRRRRLAHEDEKWDEEHYLADFADDEYIQELLAWNHPHAIVSDEFQYTEEENLTMLRLPRKEYLASARQTHDLYLTLLTLLFSYAYESRTTQCDPTPESAWTISALTPAFSALDPPPYQPHPSSDLSKFTAPELAATFAASYRRALAFPLYRSFALADACRADVAALLSGGRRVVARCLLEMKRILDHHDVYYVYSKIWVDDFCMWVLANASDKVLQNLSRDVACLRVEKKSIGWDLQELEALVREGPNRDLDSDDESEDEIERMLPVPL</sequence>
<dbReference type="STRING" id="5627.A0A1C7MFR4"/>
<dbReference type="GO" id="GO:0000493">
    <property type="term" value="P:box H/ACA snoRNP assembly"/>
    <property type="evidence" value="ECO:0007669"/>
    <property type="project" value="InterPro"/>
</dbReference>
<dbReference type="InterPro" id="IPR007009">
    <property type="entry name" value="Shq1_C"/>
</dbReference>
<dbReference type="Pfam" id="PF21413">
    <property type="entry name" value="SHQ1-like_CS"/>
    <property type="match status" value="1"/>
</dbReference>
<dbReference type="GO" id="GO:0005737">
    <property type="term" value="C:cytoplasm"/>
    <property type="evidence" value="ECO:0007669"/>
    <property type="project" value="TreeGrafter"/>
</dbReference>
<protein>
    <submittedName>
        <fullName evidence="5">Protein shq1</fullName>
    </submittedName>
</protein>
<dbReference type="Gene3D" id="2.60.40.790">
    <property type="match status" value="1"/>
</dbReference>
<keyword evidence="3" id="KW-0732">Signal</keyword>
<dbReference type="InterPro" id="IPR007052">
    <property type="entry name" value="CS_dom"/>
</dbReference>
<dbReference type="GO" id="GO:0005654">
    <property type="term" value="C:nucleoplasm"/>
    <property type="evidence" value="ECO:0007669"/>
    <property type="project" value="TreeGrafter"/>
</dbReference>
<dbReference type="PANTHER" id="PTHR12967">
    <property type="entry name" value="PROTEIN SHQ1 HOMOLOG"/>
    <property type="match status" value="1"/>
</dbReference>
<dbReference type="InterPro" id="IPR008978">
    <property type="entry name" value="HSP20-like_chaperone"/>
</dbReference>
<dbReference type="OMA" id="HNIESAW"/>
<proteinExistence type="inferred from homology"/>
<reference evidence="5 6" key="1">
    <citation type="submission" date="2016-03" db="EMBL/GenBank/DDBJ databases">
        <title>Whole genome sequencing of Grifola frondosa 9006-11.</title>
        <authorList>
            <person name="Min B."/>
            <person name="Park H."/>
            <person name="Kim J.-G."/>
            <person name="Cho H."/>
            <person name="Oh Y.-L."/>
            <person name="Kong W.-S."/>
            <person name="Choi I.-G."/>
        </authorList>
    </citation>
    <scope>NUCLEOTIDE SEQUENCE [LARGE SCALE GENOMIC DNA]</scope>
    <source>
        <strain evidence="5 6">9006-11</strain>
    </source>
</reference>
<dbReference type="PROSITE" id="PS51203">
    <property type="entry name" value="CS"/>
    <property type="match status" value="1"/>
</dbReference>
<feature type="chain" id="PRO_5008889112" evidence="3">
    <location>
        <begin position="26"/>
        <end position="505"/>
    </location>
</feature>
<evidence type="ECO:0000256" key="2">
    <source>
        <dbReference type="SAM" id="MobiDB-lite"/>
    </source>
</evidence>
<dbReference type="AlphaFoldDB" id="A0A1C7MFR4"/>
<keyword evidence="6" id="KW-1185">Reference proteome</keyword>
<dbReference type="PANTHER" id="PTHR12967:SF0">
    <property type="entry name" value="PROTEIN SHQ1 HOMOLOG"/>
    <property type="match status" value="1"/>
</dbReference>
<evidence type="ECO:0000256" key="3">
    <source>
        <dbReference type="SAM" id="SignalP"/>
    </source>
</evidence>
<evidence type="ECO:0000256" key="1">
    <source>
        <dbReference type="ARBA" id="ARBA00005607"/>
    </source>
</evidence>
<comment type="caution">
    <text evidence="5">The sequence shown here is derived from an EMBL/GenBank/DDBJ whole genome shotgun (WGS) entry which is preliminary data.</text>
</comment>
<accession>A0A1C7MFR4</accession>
<dbReference type="EMBL" id="LUGG01000004">
    <property type="protein sequence ID" value="OBZ75723.1"/>
    <property type="molecule type" value="Genomic_DNA"/>
</dbReference>
<dbReference type="CDD" id="cd06463">
    <property type="entry name" value="p23_like"/>
    <property type="match status" value="1"/>
</dbReference>
<evidence type="ECO:0000313" key="5">
    <source>
        <dbReference type="EMBL" id="OBZ75723.1"/>
    </source>
</evidence>
<organism evidence="5 6">
    <name type="scientific">Grifola frondosa</name>
    <name type="common">Maitake</name>
    <name type="synonym">Polyporus frondosus</name>
    <dbReference type="NCBI Taxonomy" id="5627"/>
    <lineage>
        <taxon>Eukaryota</taxon>
        <taxon>Fungi</taxon>
        <taxon>Dikarya</taxon>
        <taxon>Basidiomycota</taxon>
        <taxon>Agaricomycotina</taxon>
        <taxon>Agaricomycetes</taxon>
        <taxon>Polyporales</taxon>
        <taxon>Grifolaceae</taxon>
        <taxon>Grifola</taxon>
    </lineage>
</organism>